<proteinExistence type="predicted"/>
<evidence type="ECO:0000313" key="4">
    <source>
        <dbReference type="EMBL" id="CAA9531576.1"/>
    </source>
</evidence>
<dbReference type="Gene3D" id="1.10.287.110">
    <property type="entry name" value="DnaJ domain"/>
    <property type="match status" value="1"/>
</dbReference>
<dbReference type="Pfam" id="PF00226">
    <property type="entry name" value="DnaJ"/>
    <property type="match status" value="1"/>
</dbReference>
<accession>A0A6J4TTZ3</accession>
<dbReference type="AlphaFoldDB" id="A0A6J4TTZ3"/>
<reference evidence="4" key="1">
    <citation type="submission" date="2020-02" db="EMBL/GenBank/DDBJ databases">
        <authorList>
            <person name="Meier V. D."/>
        </authorList>
    </citation>
    <scope>NUCLEOTIDE SEQUENCE</scope>
    <source>
        <strain evidence="4">AVDCRST_MAG30</strain>
    </source>
</reference>
<name>A0A6J4TTZ3_9ACTN</name>
<dbReference type="PANTHER" id="PTHR43948:SF10">
    <property type="entry name" value="MRJ, ISOFORM E"/>
    <property type="match status" value="1"/>
</dbReference>
<sequence length="187" mass="20445">MTPAEAYRTLGVDPSVSDDALHDAYRRLVKAAHPDRNGGTAEATRRFVEIQAAYEQAVAVRRRPRPSAPPRPQAGDPGVEARLADLEREVQEARAARDRAAKAARDALREVQGDEEIHLPSEQEDSFSKLLADAAAELGDRVDGARRHPTVKRAAEMLAGLEWLASSADGERHERRGDEDGDDGRVP</sequence>
<dbReference type="SUPFAM" id="SSF46565">
    <property type="entry name" value="Chaperone J-domain"/>
    <property type="match status" value="1"/>
</dbReference>
<protein>
    <recommendedName>
        <fullName evidence="3">J domain-containing protein</fullName>
    </recommendedName>
</protein>
<dbReference type="EMBL" id="CADCVS010000507">
    <property type="protein sequence ID" value="CAA9531576.1"/>
    <property type="molecule type" value="Genomic_DNA"/>
</dbReference>
<keyword evidence="1" id="KW-0175">Coiled coil</keyword>
<feature type="coiled-coil region" evidence="1">
    <location>
        <begin position="83"/>
        <end position="110"/>
    </location>
</feature>
<feature type="domain" description="J" evidence="3">
    <location>
        <begin position="5"/>
        <end position="62"/>
    </location>
</feature>
<feature type="region of interest" description="Disordered" evidence="2">
    <location>
        <begin position="59"/>
        <end position="80"/>
    </location>
</feature>
<dbReference type="PANTHER" id="PTHR43948">
    <property type="entry name" value="DNAJ HOMOLOG SUBFAMILY B"/>
    <property type="match status" value="1"/>
</dbReference>
<dbReference type="PRINTS" id="PR00625">
    <property type="entry name" value="JDOMAIN"/>
</dbReference>
<feature type="region of interest" description="Disordered" evidence="2">
    <location>
        <begin position="162"/>
        <end position="187"/>
    </location>
</feature>
<dbReference type="CDD" id="cd06257">
    <property type="entry name" value="DnaJ"/>
    <property type="match status" value="1"/>
</dbReference>
<gene>
    <name evidence="4" type="ORF">AVDCRST_MAG30-3832</name>
</gene>
<dbReference type="PROSITE" id="PS50076">
    <property type="entry name" value="DNAJ_2"/>
    <property type="match status" value="1"/>
</dbReference>
<evidence type="ECO:0000256" key="2">
    <source>
        <dbReference type="SAM" id="MobiDB-lite"/>
    </source>
</evidence>
<evidence type="ECO:0000259" key="3">
    <source>
        <dbReference type="PROSITE" id="PS50076"/>
    </source>
</evidence>
<organism evidence="4">
    <name type="scientific">uncultured Solirubrobacteraceae bacterium</name>
    <dbReference type="NCBI Taxonomy" id="1162706"/>
    <lineage>
        <taxon>Bacteria</taxon>
        <taxon>Bacillati</taxon>
        <taxon>Actinomycetota</taxon>
        <taxon>Thermoleophilia</taxon>
        <taxon>Solirubrobacterales</taxon>
        <taxon>Solirubrobacteraceae</taxon>
        <taxon>environmental samples</taxon>
    </lineage>
</organism>
<evidence type="ECO:0000256" key="1">
    <source>
        <dbReference type="SAM" id="Coils"/>
    </source>
</evidence>
<dbReference type="SMART" id="SM00271">
    <property type="entry name" value="DnaJ"/>
    <property type="match status" value="1"/>
</dbReference>
<dbReference type="InterPro" id="IPR001623">
    <property type="entry name" value="DnaJ_domain"/>
</dbReference>
<feature type="compositionally biased region" description="Basic and acidic residues" evidence="2">
    <location>
        <begin position="169"/>
        <end position="187"/>
    </location>
</feature>
<dbReference type="InterPro" id="IPR036869">
    <property type="entry name" value="J_dom_sf"/>
</dbReference>